<name>A0A0A9HUV0_ARUDO</name>
<evidence type="ECO:0000313" key="1">
    <source>
        <dbReference type="EMBL" id="JAE39589.1"/>
    </source>
</evidence>
<proteinExistence type="predicted"/>
<dbReference type="AlphaFoldDB" id="A0A0A9HUV0"/>
<dbReference type="EMBL" id="GBRH01158307">
    <property type="protein sequence ID" value="JAE39589.1"/>
    <property type="molecule type" value="Transcribed_RNA"/>
</dbReference>
<protein>
    <submittedName>
        <fullName evidence="1">Uncharacterized protein</fullName>
    </submittedName>
</protein>
<reference evidence="1" key="2">
    <citation type="journal article" date="2015" name="Data Brief">
        <title>Shoot transcriptome of the giant reed, Arundo donax.</title>
        <authorList>
            <person name="Barrero R.A."/>
            <person name="Guerrero F.D."/>
            <person name="Moolhuijzen P."/>
            <person name="Goolsby J.A."/>
            <person name="Tidwell J."/>
            <person name="Bellgard S.E."/>
            <person name="Bellgard M.I."/>
        </authorList>
    </citation>
    <scope>NUCLEOTIDE SEQUENCE</scope>
    <source>
        <tissue evidence="1">Shoot tissue taken approximately 20 cm above the soil surface</tissue>
    </source>
</reference>
<sequence length="40" mass="4658">MSLFSLYLRARARRLGVMLNLMSLPPPRSTRSSVDSFWML</sequence>
<accession>A0A0A9HUV0</accession>
<reference evidence="1" key="1">
    <citation type="submission" date="2014-09" db="EMBL/GenBank/DDBJ databases">
        <authorList>
            <person name="Magalhaes I.L.F."/>
            <person name="Oliveira U."/>
            <person name="Santos F.R."/>
            <person name="Vidigal T.H.D.A."/>
            <person name="Brescovit A.D."/>
            <person name="Santos A.J."/>
        </authorList>
    </citation>
    <scope>NUCLEOTIDE SEQUENCE</scope>
    <source>
        <tissue evidence="1">Shoot tissue taken approximately 20 cm above the soil surface</tissue>
    </source>
</reference>
<organism evidence="1">
    <name type="scientific">Arundo donax</name>
    <name type="common">Giant reed</name>
    <name type="synonym">Donax arundinaceus</name>
    <dbReference type="NCBI Taxonomy" id="35708"/>
    <lineage>
        <taxon>Eukaryota</taxon>
        <taxon>Viridiplantae</taxon>
        <taxon>Streptophyta</taxon>
        <taxon>Embryophyta</taxon>
        <taxon>Tracheophyta</taxon>
        <taxon>Spermatophyta</taxon>
        <taxon>Magnoliopsida</taxon>
        <taxon>Liliopsida</taxon>
        <taxon>Poales</taxon>
        <taxon>Poaceae</taxon>
        <taxon>PACMAD clade</taxon>
        <taxon>Arundinoideae</taxon>
        <taxon>Arundineae</taxon>
        <taxon>Arundo</taxon>
    </lineage>
</organism>